<dbReference type="Proteomes" id="UP001626550">
    <property type="component" value="Unassembled WGS sequence"/>
</dbReference>
<dbReference type="InterPro" id="IPR028598">
    <property type="entry name" value="BOP1/Erb1"/>
</dbReference>
<proteinExistence type="predicted"/>
<name>A0ABD2PRE6_9PLAT</name>
<comment type="caution">
    <text evidence="1">The sequence shown here is derived from an EMBL/GenBank/DDBJ whole genome shotgun (WGS) entry which is preliminary data.</text>
</comment>
<organism evidence="1 2">
    <name type="scientific">Cichlidogyrus casuarinus</name>
    <dbReference type="NCBI Taxonomy" id="1844966"/>
    <lineage>
        <taxon>Eukaryota</taxon>
        <taxon>Metazoa</taxon>
        <taxon>Spiralia</taxon>
        <taxon>Lophotrochozoa</taxon>
        <taxon>Platyhelminthes</taxon>
        <taxon>Monogenea</taxon>
        <taxon>Monopisthocotylea</taxon>
        <taxon>Dactylogyridea</taxon>
        <taxon>Ancyrocephalidae</taxon>
        <taxon>Cichlidogyrus</taxon>
    </lineage>
</organism>
<dbReference type="EMBL" id="JBJKFK010003274">
    <property type="protein sequence ID" value="KAL3310066.1"/>
    <property type="molecule type" value="Genomic_DNA"/>
</dbReference>
<gene>
    <name evidence="1" type="primary">BOP1_1</name>
    <name evidence="1" type="ORF">Ciccas_011372</name>
</gene>
<keyword evidence="2" id="KW-1185">Reference proteome</keyword>
<sequence length="316" mass="35575">MPSVGGLLGARWSYHGPPESFRLSMNRSRPKQVMFGASCGAKQGCRMGAVSKQFEMGRMTIDLEQPVIDVGWHANGDYLLTLTKPVLSAQLKSKNVHRLMLHRVSKLLSQSPFTQESLAFTSEEWRHASFHEEGKPLLFVASSSNCRVFDLLALKELRNMRLEGTCREKLSAMGLHHSGNHLVLGTFEGQFNWFDQELGNLAFKKLKLNHGAVRQIHWHKKRPLISCANDDGTLLILHATLPVNELDKATIIPVQLIRTTNVANPLSLSDDQQETEISQEKRKHMTSAFSTVFHNFLPNVYAGLADGTIRQFVPWH</sequence>
<dbReference type="InterPro" id="IPR015943">
    <property type="entry name" value="WD40/YVTN_repeat-like_dom_sf"/>
</dbReference>
<dbReference type="InterPro" id="IPR036322">
    <property type="entry name" value="WD40_repeat_dom_sf"/>
</dbReference>
<accession>A0ABD2PRE6</accession>
<dbReference type="PANTHER" id="PTHR17605">
    <property type="entry name" value="RIBOSOME BIOGENESIS PROTEIN BOP1 BLOCK OF PROLIFERATION 1 PROTEIN"/>
    <property type="match status" value="1"/>
</dbReference>
<dbReference type="AlphaFoldDB" id="A0ABD2PRE6"/>
<dbReference type="PANTHER" id="PTHR17605:SF0">
    <property type="entry name" value="RIBOSOME BIOGENESIS PROTEIN BOP1"/>
    <property type="match status" value="1"/>
</dbReference>
<evidence type="ECO:0000313" key="1">
    <source>
        <dbReference type="EMBL" id="KAL3310066.1"/>
    </source>
</evidence>
<protein>
    <submittedName>
        <fullName evidence="1">Ribosome biogenesis protein 1</fullName>
    </submittedName>
</protein>
<dbReference type="SUPFAM" id="SSF50978">
    <property type="entry name" value="WD40 repeat-like"/>
    <property type="match status" value="1"/>
</dbReference>
<evidence type="ECO:0000313" key="2">
    <source>
        <dbReference type="Proteomes" id="UP001626550"/>
    </source>
</evidence>
<reference evidence="1 2" key="1">
    <citation type="submission" date="2024-11" db="EMBL/GenBank/DDBJ databases">
        <title>Adaptive evolution of stress response genes in parasites aligns with host niche diversity.</title>
        <authorList>
            <person name="Hahn C."/>
            <person name="Resl P."/>
        </authorList>
    </citation>
    <scope>NUCLEOTIDE SEQUENCE [LARGE SCALE GENOMIC DNA]</scope>
    <source>
        <strain evidence="1">EGGRZ-B1_66</strain>
        <tissue evidence="1">Body</tissue>
    </source>
</reference>
<dbReference type="Gene3D" id="2.130.10.10">
    <property type="entry name" value="YVTN repeat-like/Quinoprotein amine dehydrogenase"/>
    <property type="match status" value="1"/>
</dbReference>